<keyword evidence="5" id="KW-0121">Carboxypeptidase</keyword>
<proteinExistence type="inferred from homology"/>
<comment type="caution">
    <text evidence="18">The sequence shown here is derived from an EMBL/GenBank/DDBJ whole genome shotgun (WGS) entry which is preliminary data.</text>
</comment>
<dbReference type="FunFam" id="3.40.630.10:FF:000040">
    <property type="entry name" value="zinc carboxypeptidase"/>
    <property type="match status" value="1"/>
</dbReference>
<keyword evidence="6" id="KW-0645">Protease</keyword>
<comment type="subcellular location">
    <subcellularLocation>
        <location evidence="2">Secreted</location>
    </subcellularLocation>
</comment>
<dbReference type="PANTHER" id="PTHR11705">
    <property type="entry name" value="PROTEASE FAMILY M14 CARBOXYPEPTIDASE A,B"/>
    <property type="match status" value="1"/>
</dbReference>
<evidence type="ECO:0000256" key="7">
    <source>
        <dbReference type="ARBA" id="ARBA00022723"/>
    </source>
</evidence>
<dbReference type="Gene3D" id="3.30.70.340">
    <property type="entry name" value="Metallocarboxypeptidase-like"/>
    <property type="match status" value="1"/>
</dbReference>
<dbReference type="GO" id="GO:0008270">
    <property type="term" value="F:zinc ion binding"/>
    <property type="evidence" value="ECO:0007669"/>
    <property type="project" value="InterPro"/>
</dbReference>
<dbReference type="PANTHER" id="PTHR11705:SF123">
    <property type="entry name" value="PEPTIDASE M14 CARBOXYPEPTIDASE A DOMAIN-CONTAINING PROTEIN-RELATED"/>
    <property type="match status" value="1"/>
</dbReference>
<dbReference type="AlphaFoldDB" id="A0A9J6BRN5"/>
<dbReference type="InterPro" id="IPR000834">
    <property type="entry name" value="Peptidase_M14"/>
</dbReference>
<evidence type="ECO:0000256" key="15">
    <source>
        <dbReference type="PROSITE-ProRule" id="PRU01379"/>
    </source>
</evidence>
<dbReference type="GO" id="GO:0006508">
    <property type="term" value="P:proteolysis"/>
    <property type="evidence" value="ECO:0007669"/>
    <property type="project" value="UniProtKB-KW"/>
</dbReference>
<organism evidence="18 19">
    <name type="scientific">Polypedilum vanderplanki</name>
    <name type="common">Sleeping chironomid midge</name>
    <dbReference type="NCBI Taxonomy" id="319348"/>
    <lineage>
        <taxon>Eukaryota</taxon>
        <taxon>Metazoa</taxon>
        <taxon>Ecdysozoa</taxon>
        <taxon>Arthropoda</taxon>
        <taxon>Hexapoda</taxon>
        <taxon>Insecta</taxon>
        <taxon>Pterygota</taxon>
        <taxon>Neoptera</taxon>
        <taxon>Endopterygota</taxon>
        <taxon>Diptera</taxon>
        <taxon>Nematocera</taxon>
        <taxon>Chironomoidea</taxon>
        <taxon>Chironomidae</taxon>
        <taxon>Chironominae</taxon>
        <taxon>Polypedilum</taxon>
        <taxon>Polypedilum</taxon>
    </lineage>
</organism>
<dbReference type="Proteomes" id="UP001107558">
    <property type="component" value="Chromosome 3"/>
</dbReference>
<evidence type="ECO:0000256" key="10">
    <source>
        <dbReference type="ARBA" id="ARBA00022833"/>
    </source>
</evidence>
<evidence type="ECO:0000256" key="9">
    <source>
        <dbReference type="ARBA" id="ARBA00022801"/>
    </source>
</evidence>
<comment type="similarity">
    <text evidence="3 15">Belongs to the peptidase M14 family.</text>
</comment>
<evidence type="ECO:0000313" key="19">
    <source>
        <dbReference type="Proteomes" id="UP001107558"/>
    </source>
</evidence>
<evidence type="ECO:0000256" key="8">
    <source>
        <dbReference type="ARBA" id="ARBA00022729"/>
    </source>
</evidence>
<sequence>MKFLALLALLFISASAEKSRFDNYRVYSVTVENYQQLQAIQYLEEHSDAYNIFESPHLNADTEILVPPHKFSDFEELTENLGMKAKLIINNYQELIDEEIKPSRTPRVDAQYDWVSYKNLTEIYAWLDEMAAQYSSVASVRNIGTTHEGRPIRLFTISKKSGNRGIFVEANIHAREWISSATATYLINELLTSQDPDIVDIATNIDWYIITNVNPDGLVWTWESNRNWRKTRAPVSALCFGVDVNRNFAYNWLTPDETGNLGASTTPCTDTYAGTSPLSENEAKAVESVFANNIGKFDVFLSFHSYGHYMLHPWGHTRGHSVDYDLQFAVGNAFRAAVQAVNGINYAVGPSNTVLYATSGTTPDHAYGQYGIKLSYTIEMRGNGNYGNYGFVLPPEFILPNAEEVVAGLIGLVNSARTYGYLRN</sequence>
<dbReference type="SUPFAM" id="SSF53187">
    <property type="entry name" value="Zn-dependent exopeptidases"/>
    <property type="match status" value="1"/>
</dbReference>
<feature type="domain" description="Peptidase M14" evidence="17">
    <location>
        <begin position="116"/>
        <end position="416"/>
    </location>
</feature>
<comment type="cofactor">
    <cofactor evidence="1">
        <name>Zn(2+)</name>
        <dbReference type="ChEBI" id="CHEBI:29105"/>
    </cofactor>
</comment>
<keyword evidence="11" id="KW-0482">Metalloprotease</keyword>
<dbReference type="SUPFAM" id="SSF54897">
    <property type="entry name" value="Protease propeptides/inhibitors"/>
    <property type="match status" value="1"/>
</dbReference>
<evidence type="ECO:0000256" key="1">
    <source>
        <dbReference type="ARBA" id="ARBA00001947"/>
    </source>
</evidence>
<dbReference type="PRINTS" id="PR00765">
    <property type="entry name" value="CRBOXYPTASEA"/>
</dbReference>
<dbReference type="OrthoDB" id="3626597at2759"/>
<dbReference type="PROSITE" id="PS52035">
    <property type="entry name" value="PEPTIDASE_M14"/>
    <property type="match status" value="1"/>
</dbReference>
<feature type="chain" id="PRO_5039951397" description="Zinc carboxypeptidase A 1" evidence="16">
    <location>
        <begin position="17"/>
        <end position="424"/>
    </location>
</feature>
<dbReference type="SMART" id="SM00631">
    <property type="entry name" value="Zn_pept"/>
    <property type="match status" value="1"/>
</dbReference>
<dbReference type="InterPro" id="IPR036990">
    <property type="entry name" value="M14A-like_propep"/>
</dbReference>
<dbReference type="GO" id="GO:0005615">
    <property type="term" value="C:extracellular space"/>
    <property type="evidence" value="ECO:0007669"/>
    <property type="project" value="TreeGrafter"/>
</dbReference>
<keyword evidence="10" id="KW-0862">Zinc</keyword>
<evidence type="ECO:0000256" key="6">
    <source>
        <dbReference type="ARBA" id="ARBA00022670"/>
    </source>
</evidence>
<name>A0A9J6BRN5_POLVA</name>
<dbReference type="GO" id="GO:0004181">
    <property type="term" value="F:metallocarboxypeptidase activity"/>
    <property type="evidence" value="ECO:0007669"/>
    <property type="project" value="InterPro"/>
</dbReference>
<dbReference type="Pfam" id="PF00246">
    <property type="entry name" value="Peptidase_M14"/>
    <property type="match status" value="1"/>
</dbReference>
<evidence type="ECO:0000256" key="14">
    <source>
        <dbReference type="ARBA" id="ARBA00069039"/>
    </source>
</evidence>
<dbReference type="FunFam" id="3.30.70.340:FF:000002">
    <property type="entry name" value="Carboxypeptidase A"/>
    <property type="match status" value="1"/>
</dbReference>
<dbReference type="Gene3D" id="3.40.630.10">
    <property type="entry name" value="Zn peptidases"/>
    <property type="match status" value="1"/>
</dbReference>
<evidence type="ECO:0000259" key="17">
    <source>
        <dbReference type="PROSITE" id="PS52035"/>
    </source>
</evidence>
<evidence type="ECO:0000256" key="3">
    <source>
        <dbReference type="ARBA" id="ARBA00005988"/>
    </source>
</evidence>
<keyword evidence="12" id="KW-1015">Disulfide bond</keyword>
<evidence type="ECO:0000256" key="13">
    <source>
        <dbReference type="ARBA" id="ARBA00057299"/>
    </source>
</evidence>
<feature type="active site" description="Proton donor/acceptor" evidence="15">
    <location>
        <position position="379"/>
    </location>
</feature>
<evidence type="ECO:0000256" key="11">
    <source>
        <dbReference type="ARBA" id="ARBA00023049"/>
    </source>
</evidence>
<feature type="signal peptide" evidence="16">
    <location>
        <begin position="1"/>
        <end position="16"/>
    </location>
</feature>
<keyword evidence="7" id="KW-0479">Metal-binding</keyword>
<comment type="function">
    <text evidence="13">Involved in the digestion of the blood meal.</text>
</comment>
<evidence type="ECO:0000256" key="16">
    <source>
        <dbReference type="SAM" id="SignalP"/>
    </source>
</evidence>
<dbReference type="EMBL" id="JADBJN010000003">
    <property type="protein sequence ID" value="KAG5672022.1"/>
    <property type="molecule type" value="Genomic_DNA"/>
</dbReference>
<accession>A0A9J6BRN5</accession>
<keyword evidence="9" id="KW-0378">Hydrolase</keyword>
<keyword evidence="4" id="KW-0964">Secreted</keyword>
<protein>
    <recommendedName>
        <fullName evidence="14">Zinc carboxypeptidase A 1</fullName>
    </recommendedName>
</protein>
<dbReference type="Pfam" id="PF02244">
    <property type="entry name" value="Propep_M14"/>
    <property type="match status" value="1"/>
</dbReference>
<dbReference type="InterPro" id="IPR003146">
    <property type="entry name" value="M14A_act_pep"/>
</dbReference>
<evidence type="ECO:0000256" key="12">
    <source>
        <dbReference type="ARBA" id="ARBA00023157"/>
    </source>
</evidence>
<dbReference type="CDD" id="cd03860">
    <property type="entry name" value="M14_CP_A-B_like"/>
    <property type="match status" value="1"/>
</dbReference>
<evidence type="ECO:0000313" key="18">
    <source>
        <dbReference type="EMBL" id="KAG5672022.1"/>
    </source>
</evidence>
<evidence type="ECO:0000256" key="2">
    <source>
        <dbReference type="ARBA" id="ARBA00004613"/>
    </source>
</evidence>
<evidence type="ECO:0000256" key="4">
    <source>
        <dbReference type="ARBA" id="ARBA00022525"/>
    </source>
</evidence>
<keyword evidence="19" id="KW-1185">Reference proteome</keyword>
<evidence type="ECO:0000256" key="5">
    <source>
        <dbReference type="ARBA" id="ARBA00022645"/>
    </source>
</evidence>
<gene>
    <name evidence="18" type="ORF">PVAND_002184</name>
</gene>
<reference evidence="18" key="1">
    <citation type="submission" date="2021-03" db="EMBL/GenBank/DDBJ databases">
        <title>Chromosome level genome of the anhydrobiotic midge Polypedilum vanderplanki.</title>
        <authorList>
            <person name="Yoshida Y."/>
            <person name="Kikawada T."/>
            <person name="Gusev O."/>
        </authorList>
    </citation>
    <scope>NUCLEOTIDE SEQUENCE</scope>
    <source>
        <strain evidence="18">NIAS01</strain>
        <tissue evidence="18">Whole body or cell culture</tissue>
    </source>
</reference>
<keyword evidence="8 16" id="KW-0732">Signal</keyword>